<keyword evidence="3 4" id="KW-0663">Pyridoxal phosphate</keyword>
<accession>A0A176TDE9</accession>
<dbReference type="GO" id="GO:0008483">
    <property type="term" value="F:transaminase activity"/>
    <property type="evidence" value="ECO:0007669"/>
    <property type="project" value="UniProtKB-KW"/>
</dbReference>
<dbReference type="CDD" id="cd00616">
    <property type="entry name" value="AHBA_syn"/>
    <property type="match status" value="1"/>
</dbReference>
<feature type="modified residue" description="N6-(pyridoxal phosphate)lysine" evidence="3">
    <location>
        <position position="183"/>
    </location>
</feature>
<dbReference type="Pfam" id="PF01041">
    <property type="entry name" value="DegT_DnrJ_EryC1"/>
    <property type="match status" value="1"/>
</dbReference>
<evidence type="ECO:0000256" key="3">
    <source>
        <dbReference type="PIRSR" id="PIRSR000390-2"/>
    </source>
</evidence>
<dbReference type="Gene3D" id="3.40.640.10">
    <property type="entry name" value="Type I PLP-dependent aspartate aminotransferase-like (Major domain)"/>
    <property type="match status" value="1"/>
</dbReference>
<keyword evidence="6" id="KW-1185">Reference proteome</keyword>
<dbReference type="OrthoDB" id="9810913at2"/>
<dbReference type="RefSeq" id="WP_068448621.1">
    <property type="nucleotide sequence ID" value="NZ_CP150660.1"/>
</dbReference>
<feature type="active site" description="Proton acceptor" evidence="2">
    <location>
        <position position="183"/>
    </location>
</feature>
<dbReference type="InterPro" id="IPR015421">
    <property type="entry name" value="PyrdxlP-dep_Trfase_major"/>
</dbReference>
<dbReference type="AlphaFoldDB" id="A0A176TDE9"/>
<comment type="similarity">
    <text evidence="1 4">Belongs to the DegT/DnrJ/EryC1 family.</text>
</comment>
<name>A0A176TDE9_9FLAO</name>
<dbReference type="Gene3D" id="3.90.1150.10">
    <property type="entry name" value="Aspartate Aminotransferase, domain 1"/>
    <property type="match status" value="1"/>
</dbReference>
<evidence type="ECO:0000256" key="1">
    <source>
        <dbReference type="ARBA" id="ARBA00037999"/>
    </source>
</evidence>
<dbReference type="PIRSF" id="PIRSF000390">
    <property type="entry name" value="PLP_StrS"/>
    <property type="match status" value="1"/>
</dbReference>
<dbReference type="GO" id="GO:0000271">
    <property type="term" value="P:polysaccharide biosynthetic process"/>
    <property type="evidence" value="ECO:0007669"/>
    <property type="project" value="TreeGrafter"/>
</dbReference>
<organism evidence="5 6">
    <name type="scientific">Polaribacter atrinae</name>
    <dbReference type="NCBI Taxonomy" id="1333662"/>
    <lineage>
        <taxon>Bacteria</taxon>
        <taxon>Pseudomonadati</taxon>
        <taxon>Bacteroidota</taxon>
        <taxon>Flavobacteriia</taxon>
        <taxon>Flavobacteriales</taxon>
        <taxon>Flavobacteriaceae</taxon>
    </lineage>
</organism>
<reference evidence="5 6" key="1">
    <citation type="submission" date="2016-02" db="EMBL/GenBank/DDBJ databases">
        <title>Draft genome sequence of Polaribacter atrinae KACC17473.</title>
        <authorList>
            <person name="Shin S.-K."/>
            <person name="Yi H."/>
        </authorList>
    </citation>
    <scope>NUCLEOTIDE SEQUENCE [LARGE SCALE GENOMIC DNA]</scope>
    <source>
        <strain evidence="5 6">KACC 17473</strain>
    </source>
</reference>
<dbReference type="GO" id="GO:0030170">
    <property type="term" value="F:pyridoxal phosphate binding"/>
    <property type="evidence" value="ECO:0007669"/>
    <property type="project" value="TreeGrafter"/>
</dbReference>
<dbReference type="PANTHER" id="PTHR30244:SF34">
    <property type="entry name" value="DTDP-4-AMINO-4,6-DIDEOXYGALACTOSE TRANSAMINASE"/>
    <property type="match status" value="1"/>
</dbReference>
<sequence>MHDKIPLSESRINIDLNTSFSSIDTGMVEKFEKSLEEYYGHQKSILALNSGTSAIHLALILCGVEEGDEVLCQSLTYVATINPIIYQKGSPVFIDSEKDTWNMCPIQLELAIQDRILKGKKPKAIILVHLYGMPAKIDEIVCIARKYNIMLIEDAAEALGAEYKGKKCGSFGDFAILSFNNNKIVTTLGGGALICNTKAEKEKAFFYATQAKEKESHYEHKEIGYNYRMNAAGALIGLSQLKKLKEYLQKRRAINDFYKDYFKEFSGVCFLKETSLNVTSNHWLSCFYFDNRVVDADKYELMEFFKKNRIEVRFLWKPMHLQPVFNDFPYYGDKIAESLFLNGLCLPSGSNLIKNDLKRISESIKKFL</sequence>
<dbReference type="InterPro" id="IPR015422">
    <property type="entry name" value="PyrdxlP-dep_Trfase_small"/>
</dbReference>
<dbReference type="SUPFAM" id="SSF53383">
    <property type="entry name" value="PLP-dependent transferases"/>
    <property type="match status" value="1"/>
</dbReference>
<gene>
    <name evidence="5" type="ORF">LPB303_05045</name>
</gene>
<keyword evidence="5" id="KW-0032">Aminotransferase</keyword>
<comment type="caution">
    <text evidence="5">The sequence shown here is derived from an EMBL/GenBank/DDBJ whole genome shotgun (WGS) entry which is preliminary data.</text>
</comment>
<dbReference type="InterPro" id="IPR000653">
    <property type="entry name" value="DegT/StrS_aminotransferase"/>
</dbReference>
<dbReference type="Proteomes" id="UP000076923">
    <property type="component" value="Unassembled WGS sequence"/>
</dbReference>
<evidence type="ECO:0000313" key="5">
    <source>
        <dbReference type="EMBL" id="OAD45661.1"/>
    </source>
</evidence>
<protein>
    <submittedName>
        <fullName evidence="5">Pyridoxal phosphate-dependent aminotransferase</fullName>
    </submittedName>
</protein>
<dbReference type="STRING" id="1333662.LPB303_05045"/>
<dbReference type="InterPro" id="IPR015424">
    <property type="entry name" value="PyrdxlP-dep_Trfase"/>
</dbReference>
<dbReference type="PANTHER" id="PTHR30244">
    <property type="entry name" value="TRANSAMINASE"/>
    <property type="match status" value="1"/>
</dbReference>
<proteinExistence type="inferred from homology"/>
<evidence type="ECO:0000256" key="4">
    <source>
        <dbReference type="RuleBase" id="RU004508"/>
    </source>
</evidence>
<keyword evidence="5" id="KW-0808">Transferase</keyword>
<evidence type="ECO:0000313" key="6">
    <source>
        <dbReference type="Proteomes" id="UP000076923"/>
    </source>
</evidence>
<evidence type="ECO:0000256" key="2">
    <source>
        <dbReference type="PIRSR" id="PIRSR000390-1"/>
    </source>
</evidence>
<dbReference type="EMBL" id="LVWE01000010">
    <property type="protein sequence ID" value="OAD45661.1"/>
    <property type="molecule type" value="Genomic_DNA"/>
</dbReference>